<dbReference type="InterPro" id="IPR050713">
    <property type="entry name" value="RTP_Phos/Ushers"/>
</dbReference>
<sequence length="1100" mass="120340">MKKRTMHWKQVCLALVLSLLLTAVGSGAAQAESVSASAKPGQGTPIKNVTLNTAKPAQYGKVEVNFNLETAYSNPFDPDIVDAEAEITTPSGQVEVVPAFYASDSSPNWTVRYSPRQQGKHELVLTVKDASGVSRSDKLKFDAKKPDAGRGFMGVSGDRFVDSFGKQITLLGTNYAWGTPAETLAAMPEYKAADMNLIRVWLTAWWSNYSPEYGPASTTQNGITMTYKGIGNYNLDNMARMDALMETARANGLYVMLTLNSFGDFWYDWAYHAYNSDNGGTSQWKENDTDFWYNPDAIAYQKQLLRYVFARWGYSTSLGMLEYWNESDNRVDTPADIRDSWHAALDGYWKSWDFYKHPTTTSFAWKDHVEQHATQTSWQGLRTLDAVNMHLYAEDSHITELWEANLNGLREFGNRPIFIGEAGKTGNDVSTDAELPNYIHDGVWAPLFRSGAAGSNVWWTFENGFNMPQPYKKQYQSLARFLQPEEEYLVNMPFVDYGSQSNGTKAGAFQNRSRALLWINDPQATYDAGSGTSIAGMQLTVPNLTPGKYAVEFYDTYAGTTIAKQTVTANAQGLKLNVPAFNRDIAVKAALQGKPDKDKQDPSAPAQLASLFQTENVIDLSWNAATDNVAVTGYDIYRDKDLVGSVSGLAHGFRDTALQAGTEYTYIVRAKDEAGNQSDKAKLAVRTKAADASAPAAPGNLTIGAVGINTVDLSWTASTDAIGVVRYLIYRGTTLVGTTTGTAFQDKDLRPGQSYSYTVKAEDAALNLSPASNPVTATTESPNMTDNLLSNPGFETLTDGMPANWNCEQAQYCAGDTAEKKSGDASLRISGDTGAWFGVASASAPAIAGNTYMLDSYANISVNNGTTVKVRLQFLNAVDSILDDKTVKVYNGTTLGYDNVYGAIEAPANTAKVRVYVYIEGLNAVIHLDDFSVRGYGPGIQLPEEPQGNLLLNPGFDDHNDSWKTAIWSCEKEWLCQWTDQTKRSGIAAMRILTTDAQWFSVYQDALAAPGKSYTLDGYVQVNKTGGDGKLQAKLVFYDAGGAQLSEEWLKDFDATTSGFENLHGSKIAPAGTVKVRVLLYVNGIVGDIYLDDFSLSADQ</sequence>
<dbReference type="SMART" id="SM00060">
    <property type="entry name" value="FN3"/>
    <property type="match status" value="2"/>
</dbReference>
<dbReference type="Gene3D" id="2.60.120.260">
    <property type="entry name" value="Galactose-binding domain-like"/>
    <property type="match status" value="2"/>
</dbReference>
<dbReference type="OrthoDB" id="9802444at2"/>
<organism evidence="3 4">
    <name type="scientific">Paenibacillus sacheonensis</name>
    <dbReference type="NCBI Taxonomy" id="742054"/>
    <lineage>
        <taxon>Bacteria</taxon>
        <taxon>Bacillati</taxon>
        <taxon>Bacillota</taxon>
        <taxon>Bacilli</taxon>
        <taxon>Bacillales</taxon>
        <taxon>Paenibacillaceae</taxon>
        <taxon>Paenibacillus</taxon>
    </lineage>
</organism>
<reference evidence="3 4" key="1">
    <citation type="submission" date="2020-01" db="EMBL/GenBank/DDBJ databases">
        <title>Paenibacillus soybeanensis sp. nov. isolated from the nodules of soybean (Glycine max(L.) Merr).</title>
        <authorList>
            <person name="Wang H."/>
        </authorList>
    </citation>
    <scope>NUCLEOTIDE SEQUENCE [LARGE SCALE GENOMIC DNA]</scope>
    <source>
        <strain evidence="3 4">DSM 23054</strain>
    </source>
</reference>
<evidence type="ECO:0000256" key="1">
    <source>
        <dbReference type="SAM" id="SignalP"/>
    </source>
</evidence>
<keyword evidence="4" id="KW-1185">Reference proteome</keyword>
<dbReference type="PANTHER" id="PTHR46957:SF3">
    <property type="entry name" value="CYTOKINE RECEPTOR"/>
    <property type="match status" value="1"/>
</dbReference>
<gene>
    <name evidence="3" type="ORF">GT003_17855</name>
</gene>
<keyword evidence="1" id="KW-0732">Signal</keyword>
<dbReference type="SUPFAM" id="SSF49785">
    <property type="entry name" value="Galactose-binding domain-like"/>
    <property type="match status" value="1"/>
</dbReference>
<feature type="domain" description="Fibronectin type-III" evidence="2">
    <location>
        <begin position="604"/>
        <end position="692"/>
    </location>
</feature>
<proteinExistence type="predicted"/>
<protein>
    <submittedName>
        <fullName evidence="3">DUF5060 domain-containing protein</fullName>
    </submittedName>
</protein>
<dbReference type="InterPro" id="IPR032260">
    <property type="entry name" value="DUF5060"/>
</dbReference>
<dbReference type="EMBL" id="JAAAMU010000009">
    <property type="protein sequence ID" value="NBC70868.1"/>
    <property type="molecule type" value="Genomic_DNA"/>
</dbReference>
<name>A0A7X4YQW7_9BACL</name>
<dbReference type="InterPro" id="IPR017853">
    <property type="entry name" value="GH"/>
</dbReference>
<dbReference type="PANTHER" id="PTHR46957">
    <property type="entry name" value="CYTOKINE RECEPTOR"/>
    <property type="match status" value="1"/>
</dbReference>
<dbReference type="SUPFAM" id="SSF51445">
    <property type="entry name" value="(Trans)glycosidases"/>
    <property type="match status" value="1"/>
</dbReference>
<dbReference type="InterPro" id="IPR013783">
    <property type="entry name" value="Ig-like_fold"/>
</dbReference>
<dbReference type="PROSITE" id="PS50853">
    <property type="entry name" value="FN3"/>
    <property type="match status" value="2"/>
</dbReference>
<evidence type="ECO:0000259" key="2">
    <source>
        <dbReference type="PROSITE" id="PS50853"/>
    </source>
</evidence>
<dbReference type="CDD" id="cd00063">
    <property type="entry name" value="FN3"/>
    <property type="match status" value="2"/>
</dbReference>
<dbReference type="AlphaFoldDB" id="A0A7X4YQW7"/>
<dbReference type="SUPFAM" id="SSF49265">
    <property type="entry name" value="Fibronectin type III"/>
    <property type="match status" value="1"/>
</dbReference>
<dbReference type="Gene3D" id="3.20.20.80">
    <property type="entry name" value="Glycosidases"/>
    <property type="match status" value="1"/>
</dbReference>
<accession>A0A7X4YQW7</accession>
<feature type="signal peptide" evidence="1">
    <location>
        <begin position="1"/>
        <end position="28"/>
    </location>
</feature>
<dbReference type="InterPro" id="IPR008979">
    <property type="entry name" value="Galactose-bd-like_sf"/>
</dbReference>
<dbReference type="Proteomes" id="UP000558113">
    <property type="component" value="Unassembled WGS sequence"/>
</dbReference>
<dbReference type="RefSeq" id="WP_161700257.1">
    <property type="nucleotide sequence ID" value="NZ_JAAAMU010000009.1"/>
</dbReference>
<dbReference type="GO" id="GO:0016020">
    <property type="term" value="C:membrane"/>
    <property type="evidence" value="ECO:0007669"/>
    <property type="project" value="UniProtKB-SubCell"/>
</dbReference>
<dbReference type="InterPro" id="IPR003961">
    <property type="entry name" value="FN3_dom"/>
</dbReference>
<feature type="domain" description="Fibronectin type-III" evidence="2">
    <location>
        <begin position="697"/>
        <end position="782"/>
    </location>
</feature>
<comment type="caution">
    <text evidence="3">The sequence shown here is derived from an EMBL/GenBank/DDBJ whole genome shotgun (WGS) entry which is preliminary data.</text>
</comment>
<dbReference type="Pfam" id="PF16586">
    <property type="entry name" value="DUF5060"/>
    <property type="match status" value="1"/>
</dbReference>
<evidence type="ECO:0000313" key="3">
    <source>
        <dbReference type="EMBL" id="NBC70868.1"/>
    </source>
</evidence>
<feature type="chain" id="PRO_5031129293" evidence="1">
    <location>
        <begin position="29"/>
        <end position="1100"/>
    </location>
</feature>
<dbReference type="Gene3D" id="2.60.40.10">
    <property type="entry name" value="Immunoglobulins"/>
    <property type="match status" value="3"/>
</dbReference>
<evidence type="ECO:0000313" key="4">
    <source>
        <dbReference type="Proteomes" id="UP000558113"/>
    </source>
</evidence>
<dbReference type="InterPro" id="IPR036116">
    <property type="entry name" value="FN3_sf"/>
</dbReference>